<dbReference type="Gene3D" id="3.40.50.2300">
    <property type="match status" value="2"/>
</dbReference>
<proteinExistence type="predicted"/>
<comment type="caution">
    <text evidence="5">The sequence shown here is derived from an EMBL/GenBank/DDBJ whole genome shotgun (WGS) entry which is preliminary data.</text>
</comment>
<dbReference type="InterPro" id="IPR010982">
    <property type="entry name" value="Lambda_DNA-bd_dom_sf"/>
</dbReference>
<protein>
    <submittedName>
        <fullName evidence="5">LacI family transcriptional regulator</fullName>
    </submittedName>
</protein>
<reference evidence="6" key="1">
    <citation type="journal article" date="2019" name="Int. J. Syst. Evol. Microbiol.">
        <title>The Global Catalogue of Microorganisms (GCM) 10K type strain sequencing project: providing services to taxonomists for standard genome sequencing and annotation.</title>
        <authorList>
            <consortium name="The Broad Institute Genomics Platform"/>
            <consortium name="The Broad Institute Genome Sequencing Center for Infectious Disease"/>
            <person name="Wu L."/>
            <person name="Ma J."/>
        </authorList>
    </citation>
    <scope>NUCLEOTIDE SEQUENCE [LARGE SCALE GENOMIC DNA]</scope>
    <source>
        <strain evidence="6">CGMCC 1.15420</strain>
    </source>
</reference>
<dbReference type="RefSeq" id="WP_120464856.1">
    <property type="nucleotide sequence ID" value="NZ_BMIW01000007.1"/>
</dbReference>
<dbReference type="PANTHER" id="PTHR30146:SF109">
    <property type="entry name" value="HTH-TYPE TRANSCRIPTIONAL REGULATOR GALS"/>
    <property type="match status" value="1"/>
</dbReference>
<evidence type="ECO:0000256" key="2">
    <source>
        <dbReference type="ARBA" id="ARBA00023125"/>
    </source>
</evidence>
<dbReference type="SUPFAM" id="SSF53822">
    <property type="entry name" value="Periplasmic binding protein-like I"/>
    <property type="match status" value="1"/>
</dbReference>
<dbReference type="SMART" id="SM00354">
    <property type="entry name" value="HTH_LACI"/>
    <property type="match status" value="1"/>
</dbReference>
<dbReference type="CDD" id="cd06267">
    <property type="entry name" value="PBP1_LacI_sugar_binding-like"/>
    <property type="match status" value="1"/>
</dbReference>
<keyword evidence="6" id="KW-1185">Reference proteome</keyword>
<name>A0ABQ1VRQ5_9BACL</name>
<evidence type="ECO:0000259" key="4">
    <source>
        <dbReference type="PROSITE" id="PS50932"/>
    </source>
</evidence>
<accession>A0ABQ1VRQ5</accession>
<dbReference type="Pfam" id="PF13377">
    <property type="entry name" value="Peripla_BP_3"/>
    <property type="match status" value="1"/>
</dbReference>
<sequence>MATIKDVAKLAGVALSTASYALSGNNKVSAKTREKVLEAARQLNYHKNGFAMDLKRSRTNTIALILADLSGPFYSELIRGVQEVALSNGYDLIACSSIGGGDSTAVRFLREKRVDGAVVLAYNMSDEVMQASAGAGFPIIAMDRIISGEGLISIIVDGESGGYEATRYLMDKGHRKIAYISGPSNSFANSLRYQGFQRAMQEGGLEEQAKWRISGGFVRDGGYKATKMMMMQGELPTAVFYGNDEMAIGGLKALEEGGIRVPEDISIIGFDDIQLTEFIQPPLTTIRQPMYESGSLAGHLLFQMLNGEEVDMFYKLNVKLIECQSVKDRSKVQSE</sequence>
<feature type="domain" description="HTH lacI-type" evidence="4">
    <location>
        <begin position="2"/>
        <end position="56"/>
    </location>
</feature>
<dbReference type="PROSITE" id="PS50932">
    <property type="entry name" value="HTH_LACI_2"/>
    <property type="match status" value="1"/>
</dbReference>
<dbReference type="EMBL" id="BMIW01000007">
    <property type="protein sequence ID" value="GGF93336.1"/>
    <property type="molecule type" value="Genomic_DNA"/>
</dbReference>
<dbReference type="Pfam" id="PF00356">
    <property type="entry name" value="LacI"/>
    <property type="match status" value="1"/>
</dbReference>
<organism evidence="5 6">
    <name type="scientific">Paenibacillus aceti</name>
    <dbReference type="NCBI Taxonomy" id="1820010"/>
    <lineage>
        <taxon>Bacteria</taxon>
        <taxon>Bacillati</taxon>
        <taxon>Bacillota</taxon>
        <taxon>Bacilli</taxon>
        <taxon>Bacillales</taxon>
        <taxon>Paenibacillaceae</taxon>
        <taxon>Paenibacillus</taxon>
    </lineage>
</organism>
<evidence type="ECO:0000313" key="5">
    <source>
        <dbReference type="EMBL" id="GGF93336.1"/>
    </source>
</evidence>
<keyword evidence="3" id="KW-0804">Transcription</keyword>
<dbReference type="PANTHER" id="PTHR30146">
    <property type="entry name" value="LACI-RELATED TRANSCRIPTIONAL REPRESSOR"/>
    <property type="match status" value="1"/>
</dbReference>
<dbReference type="InterPro" id="IPR046335">
    <property type="entry name" value="LacI/GalR-like_sensor"/>
</dbReference>
<evidence type="ECO:0000313" key="6">
    <source>
        <dbReference type="Proteomes" id="UP000608420"/>
    </source>
</evidence>
<dbReference type="SUPFAM" id="SSF47413">
    <property type="entry name" value="lambda repressor-like DNA-binding domains"/>
    <property type="match status" value="1"/>
</dbReference>
<dbReference type="CDD" id="cd01392">
    <property type="entry name" value="HTH_LacI"/>
    <property type="match status" value="1"/>
</dbReference>
<dbReference type="Proteomes" id="UP000608420">
    <property type="component" value="Unassembled WGS sequence"/>
</dbReference>
<evidence type="ECO:0000256" key="3">
    <source>
        <dbReference type="ARBA" id="ARBA00023163"/>
    </source>
</evidence>
<evidence type="ECO:0000256" key="1">
    <source>
        <dbReference type="ARBA" id="ARBA00023015"/>
    </source>
</evidence>
<dbReference type="Gene3D" id="1.10.260.40">
    <property type="entry name" value="lambda repressor-like DNA-binding domains"/>
    <property type="match status" value="1"/>
</dbReference>
<dbReference type="InterPro" id="IPR028082">
    <property type="entry name" value="Peripla_BP_I"/>
</dbReference>
<dbReference type="InterPro" id="IPR000843">
    <property type="entry name" value="HTH_LacI"/>
</dbReference>
<gene>
    <name evidence="5" type="ORF">GCM10010913_13640</name>
</gene>
<keyword evidence="2" id="KW-0238">DNA-binding</keyword>
<keyword evidence="1" id="KW-0805">Transcription regulation</keyword>